<dbReference type="EC" id="2.7.1.2" evidence="2"/>
<organism evidence="2 3">
    <name type="scientific">Granulicatella adiacens ATCC 49175</name>
    <dbReference type="NCBI Taxonomy" id="638301"/>
    <lineage>
        <taxon>Bacteria</taxon>
        <taxon>Bacillati</taxon>
        <taxon>Bacillota</taxon>
        <taxon>Bacilli</taxon>
        <taxon>Lactobacillales</taxon>
        <taxon>Carnobacteriaceae</taxon>
        <taxon>Granulicatella</taxon>
    </lineage>
</organism>
<evidence type="ECO:0000313" key="2">
    <source>
        <dbReference type="EMBL" id="EEW37241.1"/>
    </source>
</evidence>
<evidence type="ECO:0000256" key="1">
    <source>
        <dbReference type="ARBA" id="ARBA00006479"/>
    </source>
</evidence>
<keyword evidence="3" id="KW-1185">Reference proteome</keyword>
<comment type="caution">
    <text evidence="2">The sequence shown here is derived from an EMBL/GenBank/DDBJ whole genome shotgun (WGS) entry which is preliminary data.</text>
</comment>
<dbReference type="EMBL" id="ACKZ01000019">
    <property type="protein sequence ID" value="EEW37241.1"/>
    <property type="molecule type" value="Genomic_DNA"/>
</dbReference>
<dbReference type="eggNOG" id="COG1940">
    <property type="taxonomic scope" value="Bacteria"/>
</dbReference>
<dbReference type="GO" id="GO:0004340">
    <property type="term" value="F:glucokinase activity"/>
    <property type="evidence" value="ECO:0007669"/>
    <property type="project" value="UniProtKB-EC"/>
</dbReference>
<dbReference type="Pfam" id="PF00480">
    <property type="entry name" value="ROK"/>
    <property type="match status" value="1"/>
</dbReference>
<gene>
    <name evidence="2" type="primary">glcK</name>
    <name evidence="2" type="ORF">HMPREF0444_1028</name>
</gene>
<protein>
    <submittedName>
        <fullName evidence="2">ROK family protein</fullName>
        <ecNumber evidence="2">2.7.1.2</ecNumber>
    </submittedName>
</protein>
<dbReference type="PANTHER" id="PTHR18964:SF149">
    <property type="entry name" value="BIFUNCTIONAL UDP-N-ACETYLGLUCOSAMINE 2-EPIMERASE_N-ACETYLMANNOSAMINE KINASE"/>
    <property type="match status" value="1"/>
</dbReference>
<evidence type="ECO:0000313" key="3">
    <source>
        <dbReference type="Proteomes" id="UP000005926"/>
    </source>
</evidence>
<dbReference type="AlphaFoldDB" id="C8NGI3"/>
<name>C8NGI3_9LACT</name>
<reference evidence="2 3" key="1">
    <citation type="submission" date="2009-08" db="EMBL/GenBank/DDBJ databases">
        <authorList>
            <person name="Muzny D."/>
            <person name="Qin X."/>
            <person name="Deng J."/>
            <person name="Jiang H."/>
            <person name="Liu Y."/>
            <person name="Qu J."/>
            <person name="Song X.-Z."/>
            <person name="Zhang L."/>
            <person name="Thornton R."/>
            <person name="Coyle M."/>
            <person name="Francisco L."/>
            <person name="Jackson L."/>
            <person name="Javaid M."/>
            <person name="Korchina V."/>
            <person name="Kovar C."/>
            <person name="Mata R."/>
            <person name="Mathew T."/>
            <person name="Ngo R."/>
            <person name="Nguyen L."/>
            <person name="Nguyen N."/>
            <person name="Okwuonu G."/>
            <person name="Ongeri F."/>
            <person name="Pham C."/>
            <person name="Simmons D."/>
            <person name="Wilczek-Boney K."/>
            <person name="Hale W."/>
            <person name="Jakkamsetti A."/>
            <person name="Pham P."/>
            <person name="Ruth R."/>
            <person name="San Lucas F."/>
            <person name="Warren J."/>
            <person name="Zhang J."/>
            <person name="Zhao Z."/>
            <person name="Zhou C."/>
            <person name="Zhu D."/>
            <person name="Lee S."/>
            <person name="Bess C."/>
            <person name="Blankenburg K."/>
            <person name="Forbes L."/>
            <person name="Fu Q."/>
            <person name="Gubbala S."/>
            <person name="Hirani K."/>
            <person name="Jayaseelan J.C."/>
            <person name="Lara F."/>
            <person name="Munidasa M."/>
            <person name="Palculict T."/>
            <person name="Patil S."/>
            <person name="Pu L.-L."/>
            <person name="Saada N."/>
            <person name="Tang L."/>
            <person name="Weissenberger G."/>
            <person name="Zhu Y."/>
            <person name="Hemphill L."/>
            <person name="Shang Y."/>
            <person name="Youmans B."/>
            <person name="Ayvaz T."/>
            <person name="Ross M."/>
            <person name="Santibanez J."/>
            <person name="Aqrawi P."/>
            <person name="Gross S."/>
            <person name="Joshi V."/>
            <person name="Fowler G."/>
            <person name="Nazareth L."/>
            <person name="Reid J."/>
            <person name="Worley K."/>
            <person name="Petrosino J."/>
            <person name="Highlander S."/>
            <person name="Gibbs R."/>
        </authorList>
    </citation>
    <scope>NUCLEOTIDE SEQUENCE [LARGE SCALE GENOMIC DNA]</scope>
    <source>
        <strain evidence="2 3">ATCC 49175</strain>
    </source>
</reference>
<comment type="similarity">
    <text evidence="1">Belongs to the ROK (NagC/XylR) family.</text>
</comment>
<dbReference type="PANTHER" id="PTHR18964">
    <property type="entry name" value="ROK (REPRESSOR, ORF, KINASE) FAMILY"/>
    <property type="match status" value="1"/>
</dbReference>
<keyword evidence="2" id="KW-0808">Transferase</keyword>
<dbReference type="HOGENOM" id="CLU_036604_0_4_9"/>
<sequence length="302" mass="32674">MNGGVLMKVAVGVDIGGTKVAVALINEKGEIVSRSQRPSQTASAEGLYQGVVQLIQEVLEENDLRIQDTYGIGVGLPGKVDVENGVAVFQNNIPWANFPVVERLKQTFGDIPVRIDNDVKVAAYAEYRLLHLKSSDMFGYVTVSTGIAATNIVNNTILRGEGFSGEIGFLKVPYFECLESLEGACSGVAIERTGRELYEDVALTTKDVFEKWRSGEEAANRIIEETAKGLASALHGMVCLLDPKVIVFGGSVSNYNPDFIELIKEELGKLLHHEQKHILENIKASTIKGDNGIIGAGLLVVE</sequence>
<dbReference type="SUPFAM" id="SSF53067">
    <property type="entry name" value="Actin-like ATPase domain"/>
    <property type="match status" value="1"/>
</dbReference>
<dbReference type="Proteomes" id="UP000005926">
    <property type="component" value="Unassembled WGS sequence"/>
</dbReference>
<proteinExistence type="inferred from homology"/>
<dbReference type="InterPro" id="IPR043129">
    <property type="entry name" value="ATPase_NBD"/>
</dbReference>
<accession>C8NGI3</accession>
<dbReference type="InterPro" id="IPR000600">
    <property type="entry name" value="ROK"/>
</dbReference>
<dbReference type="STRING" id="638301.HMPREF0444_1028"/>
<dbReference type="Gene3D" id="3.30.420.40">
    <property type="match status" value="2"/>
</dbReference>